<dbReference type="EMBL" id="PUHY01000005">
    <property type="protein sequence ID" value="PQO37496.1"/>
    <property type="molecule type" value="Genomic_DNA"/>
</dbReference>
<comment type="caution">
    <text evidence="1">The sequence shown here is derived from an EMBL/GenBank/DDBJ whole genome shotgun (WGS) entry which is preliminary data.</text>
</comment>
<gene>
    <name evidence="1" type="ORF">C5Y83_06010</name>
</gene>
<dbReference type="OrthoDB" id="291264at2"/>
<name>A0A2S8FZ80_9BACT</name>
<protein>
    <recommendedName>
        <fullName evidence="3">SMI1/KNR4 family protein</fullName>
    </recommendedName>
</protein>
<organism evidence="1 2">
    <name type="scientific">Blastopirellula marina</name>
    <dbReference type="NCBI Taxonomy" id="124"/>
    <lineage>
        <taxon>Bacteria</taxon>
        <taxon>Pseudomonadati</taxon>
        <taxon>Planctomycetota</taxon>
        <taxon>Planctomycetia</taxon>
        <taxon>Pirellulales</taxon>
        <taxon>Pirellulaceae</taxon>
        <taxon>Blastopirellula</taxon>
    </lineage>
</organism>
<proteinExistence type="predicted"/>
<reference evidence="1 2" key="1">
    <citation type="submission" date="2018-02" db="EMBL/GenBank/DDBJ databases">
        <title>Comparative genomes isolates from brazilian mangrove.</title>
        <authorList>
            <person name="Araujo J.E."/>
            <person name="Taketani R.G."/>
            <person name="Silva M.C.P."/>
            <person name="Loureco M.V."/>
            <person name="Andreote F.D."/>
        </authorList>
    </citation>
    <scope>NUCLEOTIDE SEQUENCE [LARGE SCALE GENOMIC DNA]</scope>
    <source>
        <strain evidence="1 2">Hex-1 MGV</strain>
    </source>
</reference>
<dbReference type="Proteomes" id="UP000238322">
    <property type="component" value="Unassembled WGS sequence"/>
</dbReference>
<accession>A0A2S8FZ80</accession>
<dbReference type="AlphaFoldDB" id="A0A2S8FZ80"/>
<evidence type="ECO:0000313" key="1">
    <source>
        <dbReference type="EMBL" id="PQO37496.1"/>
    </source>
</evidence>
<evidence type="ECO:0008006" key="3">
    <source>
        <dbReference type="Google" id="ProtNLM"/>
    </source>
</evidence>
<evidence type="ECO:0000313" key="2">
    <source>
        <dbReference type="Proteomes" id="UP000238322"/>
    </source>
</evidence>
<dbReference type="RefSeq" id="WP_146117658.1">
    <property type="nucleotide sequence ID" value="NZ_PUHY01000005.1"/>
</dbReference>
<sequence length="232" mass="26526">MDQPHHYQPCFSSVPSSATQRWTLLRTFVQRWYDLEMPLDRDLESAAHETQAELGLPLSDSIREWIAFAKDLKALGRFEYVLRDCFEVARFKRLGCTTLLLQGEGDVYWAVRDEHADQDDPPVDCLHRDLETGRWTIGWRDTDSLTSFVLCHMAAFLGPGFTRVRDITDEVIAELTDAFPVSSEYNGILILEDTDLIGFVRSRTEGEPTLTIARQPSFPESALPECVRRLCP</sequence>